<sequence>MTQGETFGAFLAMPQRLNVKWELAGFVIGATTTTTAITITITITTTFLSYTKLFAKYLSNLFPGEGLQKLQDLQNFIASSEPTTFDAVFHYLQFQILSRTEGKYFCSAFASGQIYS</sequence>
<proteinExistence type="predicted"/>
<protein>
    <submittedName>
        <fullName evidence="2">Uncharacterized protein</fullName>
    </submittedName>
</protein>
<keyword evidence="1" id="KW-1133">Transmembrane helix</keyword>
<evidence type="ECO:0000313" key="2">
    <source>
        <dbReference type="EMBL" id="GFN91365.1"/>
    </source>
</evidence>
<keyword evidence="3" id="KW-1185">Reference proteome</keyword>
<feature type="transmembrane region" description="Helical" evidence="1">
    <location>
        <begin position="23"/>
        <end position="50"/>
    </location>
</feature>
<reference evidence="2 3" key="1">
    <citation type="journal article" date="2021" name="Elife">
        <title>Chloroplast acquisition without the gene transfer in kleptoplastic sea slugs, Plakobranchus ocellatus.</title>
        <authorList>
            <person name="Maeda T."/>
            <person name="Takahashi S."/>
            <person name="Yoshida T."/>
            <person name="Shimamura S."/>
            <person name="Takaki Y."/>
            <person name="Nagai Y."/>
            <person name="Toyoda A."/>
            <person name="Suzuki Y."/>
            <person name="Arimoto A."/>
            <person name="Ishii H."/>
            <person name="Satoh N."/>
            <person name="Nishiyama T."/>
            <person name="Hasebe M."/>
            <person name="Maruyama T."/>
            <person name="Minagawa J."/>
            <person name="Obokata J."/>
            <person name="Shigenobu S."/>
        </authorList>
    </citation>
    <scope>NUCLEOTIDE SEQUENCE [LARGE SCALE GENOMIC DNA]</scope>
</reference>
<dbReference type="Proteomes" id="UP000735302">
    <property type="component" value="Unassembled WGS sequence"/>
</dbReference>
<name>A0AAV3Z658_9GAST</name>
<organism evidence="2 3">
    <name type="scientific">Plakobranchus ocellatus</name>
    <dbReference type="NCBI Taxonomy" id="259542"/>
    <lineage>
        <taxon>Eukaryota</taxon>
        <taxon>Metazoa</taxon>
        <taxon>Spiralia</taxon>
        <taxon>Lophotrochozoa</taxon>
        <taxon>Mollusca</taxon>
        <taxon>Gastropoda</taxon>
        <taxon>Heterobranchia</taxon>
        <taxon>Euthyneura</taxon>
        <taxon>Panpulmonata</taxon>
        <taxon>Sacoglossa</taxon>
        <taxon>Placobranchoidea</taxon>
        <taxon>Plakobranchidae</taxon>
        <taxon>Plakobranchus</taxon>
    </lineage>
</organism>
<gene>
    <name evidence="2" type="ORF">PoB_001787100</name>
</gene>
<comment type="caution">
    <text evidence="2">The sequence shown here is derived from an EMBL/GenBank/DDBJ whole genome shotgun (WGS) entry which is preliminary data.</text>
</comment>
<evidence type="ECO:0000256" key="1">
    <source>
        <dbReference type="SAM" id="Phobius"/>
    </source>
</evidence>
<evidence type="ECO:0000313" key="3">
    <source>
        <dbReference type="Proteomes" id="UP000735302"/>
    </source>
</evidence>
<dbReference type="AlphaFoldDB" id="A0AAV3Z658"/>
<keyword evidence="1" id="KW-0472">Membrane</keyword>
<keyword evidence="1" id="KW-0812">Transmembrane</keyword>
<accession>A0AAV3Z658</accession>
<dbReference type="EMBL" id="BLXT01002132">
    <property type="protein sequence ID" value="GFN91365.1"/>
    <property type="molecule type" value="Genomic_DNA"/>
</dbReference>